<accession>A0ABQ3G9J3</accession>
<dbReference type="PANTHER" id="PTHR30383">
    <property type="entry name" value="THIOESTERASE 1/PROTEASE 1/LYSOPHOSPHOLIPASE L1"/>
    <property type="match status" value="1"/>
</dbReference>
<dbReference type="EMBL" id="BMYK01000023">
    <property type="protein sequence ID" value="GHC97177.1"/>
    <property type="molecule type" value="Genomic_DNA"/>
</dbReference>
<comment type="caution">
    <text evidence="2">The sequence shown here is derived from an EMBL/GenBank/DDBJ whole genome shotgun (WGS) entry which is preliminary data.</text>
</comment>
<evidence type="ECO:0000259" key="1">
    <source>
        <dbReference type="Pfam" id="PF13472"/>
    </source>
</evidence>
<feature type="domain" description="SGNH hydrolase-type esterase" evidence="1">
    <location>
        <begin position="114"/>
        <end position="262"/>
    </location>
</feature>
<gene>
    <name evidence="2" type="ORF">GCM10007320_51760</name>
</gene>
<dbReference type="Pfam" id="PF13472">
    <property type="entry name" value="Lipase_GDSL_2"/>
    <property type="match status" value="1"/>
</dbReference>
<reference evidence="3" key="1">
    <citation type="journal article" date="2019" name="Int. J. Syst. Evol. Microbiol.">
        <title>The Global Catalogue of Microorganisms (GCM) 10K type strain sequencing project: providing services to taxonomists for standard genome sequencing and annotation.</title>
        <authorList>
            <consortium name="The Broad Institute Genomics Platform"/>
            <consortium name="The Broad Institute Genome Sequencing Center for Infectious Disease"/>
            <person name="Wu L."/>
            <person name="Ma J."/>
        </authorList>
    </citation>
    <scope>NUCLEOTIDE SEQUENCE [LARGE SCALE GENOMIC DNA]</scope>
    <source>
        <strain evidence="3">KCTC 23314</strain>
    </source>
</reference>
<proteinExistence type="predicted"/>
<dbReference type="Gene3D" id="3.40.50.1110">
    <property type="entry name" value="SGNH hydrolase"/>
    <property type="match status" value="1"/>
</dbReference>
<organism evidence="2 3">
    <name type="scientific">Pseudorhodoferax aquiterrae</name>
    <dbReference type="NCBI Taxonomy" id="747304"/>
    <lineage>
        <taxon>Bacteria</taxon>
        <taxon>Pseudomonadati</taxon>
        <taxon>Pseudomonadota</taxon>
        <taxon>Betaproteobacteria</taxon>
        <taxon>Burkholderiales</taxon>
        <taxon>Comamonadaceae</taxon>
    </lineage>
</organism>
<keyword evidence="3" id="KW-1185">Reference proteome</keyword>
<dbReference type="PANTHER" id="PTHR30383:SF5">
    <property type="entry name" value="SGNH HYDROLASE-TYPE ESTERASE DOMAIN-CONTAINING PROTEIN"/>
    <property type="match status" value="1"/>
</dbReference>
<dbReference type="CDD" id="cd04502">
    <property type="entry name" value="SGNH_hydrolase_like_7"/>
    <property type="match status" value="1"/>
</dbReference>
<name>A0ABQ3G9J3_9BURK</name>
<dbReference type="SUPFAM" id="SSF52266">
    <property type="entry name" value="SGNH hydrolase"/>
    <property type="match status" value="1"/>
</dbReference>
<protein>
    <recommendedName>
        <fullName evidence="1">SGNH hydrolase-type esterase domain-containing protein</fullName>
    </recommendedName>
</protein>
<dbReference type="InterPro" id="IPR013830">
    <property type="entry name" value="SGNH_hydro"/>
</dbReference>
<evidence type="ECO:0000313" key="2">
    <source>
        <dbReference type="EMBL" id="GHC97177.1"/>
    </source>
</evidence>
<dbReference type="Proteomes" id="UP000626210">
    <property type="component" value="Unassembled WGS sequence"/>
</dbReference>
<evidence type="ECO:0000313" key="3">
    <source>
        <dbReference type="Proteomes" id="UP000626210"/>
    </source>
</evidence>
<dbReference type="InterPro" id="IPR051532">
    <property type="entry name" value="Ester_Hydrolysis_Enzymes"/>
</dbReference>
<sequence>MLEMPFRTHGRTAGVGLFRHIAGDLPWHAASMRTTKRRLTKLAFALYSLGLGASAGAQTMPLQTGRGAPQQRAATAVDTRWKESFDAFAAADLQQAPQTGGVLFVGSSSIRLWDDLETQFDKMPVIKRGFGGSRMLDVAAHVEQLVLPYKPRLIVVYAGDNDLAEGRTPQQVLDSFAEFVERVRAELPHTRIAYLSIKPSPSRAALMPQAMQANALIAGYSANTPNLDFIDIYSRMLDADGKPRTDLYSADALHMNPAGYAIWKSTITPHLLPQQPQAAGLNAAALRKTASAPPAP</sequence>
<dbReference type="InterPro" id="IPR036514">
    <property type="entry name" value="SGNH_hydro_sf"/>
</dbReference>